<evidence type="ECO:0000256" key="4">
    <source>
        <dbReference type="ARBA" id="ARBA00005975"/>
    </source>
</evidence>
<dbReference type="GO" id="GO:0008270">
    <property type="term" value="F:zinc ion binding"/>
    <property type="evidence" value="ECO:0007669"/>
    <property type="project" value="TreeGrafter"/>
</dbReference>
<comment type="similarity">
    <text evidence="4">Belongs to the CDIP1/LITAF family.</text>
</comment>
<dbReference type="AlphaFoldDB" id="A0A8S9ZPH1"/>
<keyword evidence="7 9" id="KW-0472">Membrane</keyword>
<dbReference type="OrthoDB" id="5599753at2759"/>
<accession>A0A8S9ZPH1</accession>
<dbReference type="GO" id="GO:0031902">
    <property type="term" value="C:late endosome membrane"/>
    <property type="evidence" value="ECO:0007669"/>
    <property type="project" value="UniProtKB-SubCell"/>
</dbReference>
<evidence type="ECO:0000256" key="8">
    <source>
        <dbReference type="SAM" id="MobiDB-lite"/>
    </source>
</evidence>
<evidence type="ECO:0000256" key="9">
    <source>
        <dbReference type="SAM" id="Phobius"/>
    </source>
</evidence>
<dbReference type="PANTHER" id="PTHR23292">
    <property type="entry name" value="LIPOPOLYSACCHARIDE-INDUCED TUMOR NECROSIS FACTOR-ALPHA FACTOR"/>
    <property type="match status" value="1"/>
</dbReference>
<dbReference type="PANTHER" id="PTHR23292:SF44">
    <property type="entry name" value="LITAF DOMAIN-CONTAINING PROTEIN"/>
    <property type="match status" value="1"/>
</dbReference>
<sequence>MKVPPPPSYDETTATAPPPPQDNSNNINSVYPPIPEFNDQQQFPQPLMGSPPQNDDAPYSQPHPNVDQFLGPFPQHAYCPTCKQHTLTEVKYVSGLFTWILVFVFIIFGFICCCCFIPFCIDSCKDCQHRCSRCYTYIGTYQRVFGSTRSFQRNVIIVRQN</sequence>
<dbReference type="SMART" id="SM00714">
    <property type="entry name" value="LITAF"/>
    <property type="match status" value="1"/>
</dbReference>
<evidence type="ECO:0000256" key="5">
    <source>
        <dbReference type="ARBA" id="ARBA00022723"/>
    </source>
</evidence>
<feature type="transmembrane region" description="Helical" evidence="9">
    <location>
        <begin position="96"/>
        <end position="121"/>
    </location>
</feature>
<keyword evidence="9" id="KW-1133">Transmembrane helix</keyword>
<gene>
    <name evidence="11" type="ORF">Mgra_00005575</name>
</gene>
<evidence type="ECO:0000256" key="7">
    <source>
        <dbReference type="ARBA" id="ARBA00023136"/>
    </source>
</evidence>
<keyword evidence="6" id="KW-0862">Zinc</keyword>
<evidence type="ECO:0000259" key="10">
    <source>
        <dbReference type="PROSITE" id="PS51837"/>
    </source>
</evidence>
<keyword evidence="9" id="KW-0812">Transmembrane</keyword>
<dbReference type="Proteomes" id="UP000605970">
    <property type="component" value="Unassembled WGS sequence"/>
</dbReference>
<comment type="caution">
    <text evidence="11">The sequence shown here is derived from an EMBL/GenBank/DDBJ whole genome shotgun (WGS) entry which is preliminary data.</text>
</comment>
<organism evidence="11 12">
    <name type="scientific">Meloidogyne graminicola</name>
    <dbReference type="NCBI Taxonomy" id="189291"/>
    <lineage>
        <taxon>Eukaryota</taxon>
        <taxon>Metazoa</taxon>
        <taxon>Ecdysozoa</taxon>
        <taxon>Nematoda</taxon>
        <taxon>Chromadorea</taxon>
        <taxon>Rhabditida</taxon>
        <taxon>Tylenchina</taxon>
        <taxon>Tylenchomorpha</taxon>
        <taxon>Tylenchoidea</taxon>
        <taxon>Meloidogynidae</taxon>
        <taxon>Meloidogyninae</taxon>
        <taxon>Meloidogyne</taxon>
    </lineage>
</organism>
<evidence type="ECO:0000313" key="11">
    <source>
        <dbReference type="EMBL" id="KAF7634976.1"/>
    </source>
</evidence>
<feature type="domain" description="LITAF" evidence="10">
    <location>
        <begin position="57"/>
        <end position="143"/>
    </location>
</feature>
<dbReference type="InterPro" id="IPR037519">
    <property type="entry name" value="LITAF_fam"/>
</dbReference>
<protein>
    <submittedName>
        <fullName evidence="11">LITAF domain-containing protein</fullName>
    </submittedName>
</protein>
<evidence type="ECO:0000313" key="12">
    <source>
        <dbReference type="Proteomes" id="UP000605970"/>
    </source>
</evidence>
<keyword evidence="12" id="KW-1185">Reference proteome</keyword>
<dbReference type="GO" id="GO:0005765">
    <property type="term" value="C:lysosomal membrane"/>
    <property type="evidence" value="ECO:0007669"/>
    <property type="project" value="UniProtKB-SubCell"/>
</dbReference>
<dbReference type="InterPro" id="IPR006629">
    <property type="entry name" value="LITAF"/>
</dbReference>
<evidence type="ECO:0000256" key="2">
    <source>
        <dbReference type="ARBA" id="ARBA00004481"/>
    </source>
</evidence>
<evidence type="ECO:0000256" key="1">
    <source>
        <dbReference type="ARBA" id="ARBA00004414"/>
    </source>
</evidence>
<evidence type="ECO:0000256" key="3">
    <source>
        <dbReference type="ARBA" id="ARBA00004630"/>
    </source>
</evidence>
<dbReference type="PROSITE" id="PS51837">
    <property type="entry name" value="LITAF"/>
    <property type="match status" value="1"/>
</dbReference>
<name>A0A8S9ZPH1_9BILA</name>
<proteinExistence type="inferred from homology"/>
<reference evidence="11" key="1">
    <citation type="journal article" date="2020" name="Ecol. Evol.">
        <title>Genome structure and content of the rice root-knot nematode (Meloidogyne graminicola).</title>
        <authorList>
            <person name="Phan N.T."/>
            <person name="Danchin E.G.J."/>
            <person name="Klopp C."/>
            <person name="Perfus-Barbeoch L."/>
            <person name="Kozlowski D.K."/>
            <person name="Koutsovoulos G.D."/>
            <person name="Lopez-Roques C."/>
            <person name="Bouchez O."/>
            <person name="Zahm M."/>
            <person name="Besnard G."/>
            <person name="Bellafiore S."/>
        </authorList>
    </citation>
    <scope>NUCLEOTIDE SEQUENCE</scope>
    <source>
        <strain evidence="11">VN-18</strain>
    </source>
</reference>
<keyword evidence="5" id="KW-0479">Metal-binding</keyword>
<feature type="region of interest" description="Disordered" evidence="8">
    <location>
        <begin position="1"/>
        <end position="64"/>
    </location>
</feature>
<dbReference type="EMBL" id="JABEBT010000048">
    <property type="protein sequence ID" value="KAF7634976.1"/>
    <property type="molecule type" value="Genomic_DNA"/>
</dbReference>
<dbReference type="Pfam" id="PF10601">
    <property type="entry name" value="zf-LITAF-like"/>
    <property type="match status" value="1"/>
</dbReference>
<evidence type="ECO:0000256" key="6">
    <source>
        <dbReference type="ARBA" id="ARBA00022833"/>
    </source>
</evidence>
<comment type="subcellular location">
    <subcellularLocation>
        <location evidence="2">Endosome membrane</location>
        <topology evidence="2">Peripheral membrane protein</topology>
    </subcellularLocation>
    <subcellularLocation>
        <location evidence="1">Late endosome membrane</location>
    </subcellularLocation>
    <subcellularLocation>
        <location evidence="3">Lysosome membrane</location>
        <topology evidence="3">Peripheral membrane protein</topology>
        <orientation evidence="3">Cytoplasmic side</orientation>
    </subcellularLocation>
</comment>